<feature type="region of interest" description="Disordered" evidence="1">
    <location>
        <begin position="108"/>
        <end position="139"/>
    </location>
</feature>
<dbReference type="InterPro" id="IPR013761">
    <property type="entry name" value="SAM/pointed_sf"/>
</dbReference>
<gene>
    <name evidence="3" type="ORF">TRIADDRAFT_60945</name>
</gene>
<evidence type="ECO:0000259" key="2">
    <source>
        <dbReference type="PROSITE" id="PS50105"/>
    </source>
</evidence>
<dbReference type="Pfam" id="PF00536">
    <property type="entry name" value="SAM_1"/>
    <property type="match status" value="1"/>
</dbReference>
<dbReference type="GeneID" id="6758193"/>
<sequence length="231" mass="26256">MNQFTLQSWLESFGCSNFYNHFKTRGYDNLQKCCNIGNDDLNVMGIQQRSARIAIIAASCRLHQQLSQGITNQPPMAKAESDDDFVDTSRNRYGQTANDGYYYEIENEEDTQDSSFPSSPTRFHPHRHSDHPSANPTDSTAARFRATSFTAAVDNPINQSNSVIPLHLQNGACRQLKRYSPLELKMILRDKLIEDGVDLTRQPYNAEHVRQQLPVIVLSDPMENDINSFLL</sequence>
<reference evidence="3 4" key="1">
    <citation type="journal article" date="2008" name="Nature">
        <title>The Trichoplax genome and the nature of placozoans.</title>
        <authorList>
            <person name="Srivastava M."/>
            <person name="Begovic E."/>
            <person name="Chapman J."/>
            <person name="Putnam N.H."/>
            <person name="Hellsten U."/>
            <person name="Kawashima T."/>
            <person name="Kuo A."/>
            <person name="Mitros T."/>
            <person name="Salamov A."/>
            <person name="Carpenter M.L."/>
            <person name="Signorovitch A.Y."/>
            <person name="Moreno M.A."/>
            <person name="Kamm K."/>
            <person name="Grimwood J."/>
            <person name="Schmutz J."/>
            <person name="Shapiro H."/>
            <person name="Grigoriev I.V."/>
            <person name="Buss L.W."/>
            <person name="Schierwater B."/>
            <person name="Dellaporta S.L."/>
            <person name="Rokhsar D.S."/>
        </authorList>
    </citation>
    <scope>NUCLEOTIDE SEQUENCE [LARGE SCALE GENOMIC DNA]</scope>
    <source>
        <strain evidence="3 4">Grell-BS-1999</strain>
    </source>
</reference>
<dbReference type="InterPro" id="IPR051725">
    <property type="entry name" value="SAM-SH3_domain_protein"/>
</dbReference>
<dbReference type="PANTHER" id="PTHR12301:SF8">
    <property type="entry name" value="STERILE ALPHA MOTIF DOMAIN-CONTAINING PROTEIN 5"/>
    <property type="match status" value="1"/>
</dbReference>
<keyword evidence="4" id="KW-1185">Reference proteome</keyword>
<evidence type="ECO:0000313" key="4">
    <source>
        <dbReference type="Proteomes" id="UP000009022"/>
    </source>
</evidence>
<proteinExistence type="predicted"/>
<dbReference type="EMBL" id="DS985259">
    <property type="protein sequence ID" value="EDV20555.1"/>
    <property type="molecule type" value="Genomic_DNA"/>
</dbReference>
<dbReference type="HOGENOM" id="CLU_1201196_0_0_1"/>
<dbReference type="InParanoid" id="B3S9L0"/>
<dbReference type="OrthoDB" id="1919336at2759"/>
<accession>B3S9L0</accession>
<protein>
    <recommendedName>
        <fullName evidence="2">SAM domain-containing protein</fullName>
    </recommendedName>
</protein>
<evidence type="ECO:0000256" key="1">
    <source>
        <dbReference type="SAM" id="MobiDB-lite"/>
    </source>
</evidence>
<dbReference type="RefSeq" id="XP_002116981.1">
    <property type="nucleotide sequence ID" value="XM_002116945.1"/>
</dbReference>
<dbReference type="GO" id="GO:1902531">
    <property type="term" value="P:regulation of intracellular signal transduction"/>
    <property type="evidence" value="ECO:0000318"/>
    <property type="project" value="GO_Central"/>
</dbReference>
<dbReference type="SUPFAM" id="SSF47769">
    <property type="entry name" value="SAM/Pointed domain"/>
    <property type="match status" value="1"/>
</dbReference>
<evidence type="ECO:0000313" key="3">
    <source>
        <dbReference type="EMBL" id="EDV20555.1"/>
    </source>
</evidence>
<dbReference type="Proteomes" id="UP000009022">
    <property type="component" value="Unassembled WGS sequence"/>
</dbReference>
<name>B3S9L0_TRIAD</name>
<dbReference type="AlphaFoldDB" id="B3S9L0"/>
<dbReference type="InterPro" id="IPR001660">
    <property type="entry name" value="SAM"/>
</dbReference>
<dbReference type="PANTHER" id="PTHR12301">
    <property type="entry name" value="SAM-DOMAIN, SH3 AND NUCLEAR LOCALIZATION SIGNALS PROTEIN RELATED"/>
    <property type="match status" value="1"/>
</dbReference>
<feature type="domain" description="SAM" evidence="2">
    <location>
        <begin position="5"/>
        <end position="65"/>
    </location>
</feature>
<organism evidence="3 4">
    <name type="scientific">Trichoplax adhaerens</name>
    <name type="common">Trichoplax reptans</name>
    <dbReference type="NCBI Taxonomy" id="10228"/>
    <lineage>
        <taxon>Eukaryota</taxon>
        <taxon>Metazoa</taxon>
        <taxon>Placozoa</taxon>
        <taxon>Uniplacotomia</taxon>
        <taxon>Trichoplacea</taxon>
        <taxon>Trichoplacidae</taxon>
        <taxon>Trichoplax</taxon>
    </lineage>
</organism>
<dbReference type="PROSITE" id="PS50105">
    <property type="entry name" value="SAM_DOMAIN"/>
    <property type="match status" value="1"/>
</dbReference>
<dbReference type="Gene3D" id="1.10.150.50">
    <property type="entry name" value="Transcription Factor, Ets-1"/>
    <property type="match status" value="1"/>
</dbReference>
<dbReference type="CTD" id="6758193"/>
<dbReference type="KEGG" id="tad:TRIADDRAFT_60945"/>